<dbReference type="InterPro" id="IPR050834">
    <property type="entry name" value="Glycosyltransf_2"/>
</dbReference>
<dbReference type="Pfam" id="PF00535">
    <property type="entry name" value="Glycos_transf_2"/>
    <property type="match status" value="1"/>
</dbReference>
<protein>
    <recommendedName>
        <fullName evidence="1">Glycosyltransferase 2-like domain-containing protein</fullName>
    </recommendedName>
</protein>
<evidence type="ECO:0000313" key="3">
    <source>
        <dbReference type="Proteomes" id="UP000012043"/>
    </source>
</evidence>
<organism evidence="2 3">
    <name type="scientific">Alishewanella aestuarii B11</name>
    <dbReference type="NCBI Taxonomy" id="1197174"/>
    <lineage>
        <taxon>Bacteria</taxon>
        <taxon>Pseudomonadati</taxon>
        <taxon>Pseudomonadota</taxon>
        <taxon>Gammaproteobacteria</taxon>
        <taxon>Alteromonadales</taxon>
        <taxon>Alteromonadaceae</taxon>
        <taxon>Alishewanella</taxon>
    </lineage>
</organism>
<gene>
    <name evidence="2" type="ORF">AEST_30400</name>
</gene>
<reference evidence="2 3" key="1">
    <citation type="journal article" date="2012" name="J. Bacteriol.">
        <title>Genome Sequence of Pectin-Degrading Alishewanella aestuarii Strain B11T, Isolated from Tidal Flat Sediment.</title>
        <authorList>
            <person name="Jung J."/>
            <person name="Choi S."/>
            <person name="Chun J."/>
            <person name="Park W."/>
        </authorList>
    </citation>
    <scope>NUCLEOTIDE SEQUENCE [LARGE SCALE GENOMIC DNA]</scope>
    <source>
        <strain evidence="2 3">B11</strain>
    </source>
</reference>
<dbReference type="AlphaFoldDB" id="J1QFD6"/>
<dbReference type="InterPro" id="IPR001173">
    <property type="entry name" value="Glyco_trans_2-like"/>
</dbReference>
<evidence type="ECO:0000313" key="2">
    <source>
        <dbReference type="EMBL" id="EJI84206.1"/>
    </source>
</evidence>
<feature type="domain" description="Glycosyltransferase 2-like" evidence="1">
    <location>
        <begin position="10"/>
        <end position="139"/>
    </location>
</feature>
<dbReference type="PANTHER" id="PTHR43685">
    <property type="entry name" value="GLYCOSYLTRANSFERASE"/>
    <property type="match status" value="1"/>
</dbReference>
<dbReference type="EMBL" id="ALAB01000039">
    <property type="protein sequence ID" value="EJI84206.1"/>
    <property type="molecule type" value="Genomic_DNA"/>
</dbReference>
<dbReference type="PATRIC" id="fig|1197174.4.peg.2972"/>
<name>J1QFD6_9ALTE</name>
<proteinExistence type="predicted"/>
<dbReference type="Gene3D" id="3.90.550.10">
    <property type="entry name" value="Spore Coat Polysaccharide Biosynthesis Protein SpsA, Chain A"/>
    <property type="match status" value="1"/>
</dbReference>
<keyword evidence="3" id="KW-1185">Reference proteome</keyword>
<accession>J1QFD6</accession>
<dbReference type="InterPro" id="IPR029044">
    <property type="entry name" value="Nucleotide-diphossugar_trans"/>
</dbReference>
<dbReference type="SUPFAM" id="SSF53448">
    <property type="entry name" value="Nucleotide-diphospho-sugar transferases"/>
    <property type="match status" value="1"/>
</dbReference>
<evidence type="ECO:0000259" key="1">
    <source>
        <dbReference type="Pfam" id="PF00535"/>
    </source>
</evidence>
<comment type="caution">
    <text evidence="2">The sequence shown here is derived from an EMBL/GenBank/DDBJ whole genome shotgun (WGS) entry which is preliminary data.</text>
</comment>
<dbReference type="Proteomes" id="UP000012043">
    <property type="component" value="Unassembled WGS sequence"/>
</dbReference>
<dbReference type="CDD" id="cd00761">
    <property type="entry name" value="Glyco_tranf_GTA_type"/>
    <property type="match status" value="1"/>
</dbReference>
<dbReference type="PANTHER" id="PTHR43685:SF2">
    <property type="entry name" value="GLYCOSYLTRANSFERASE 2-LIKE DOMAIN-CONTAINING PROTEIN"/>
    <property type="match status" value="1"/>
</dbReference>
<dbReference type="RefSeq" id="WP_008610073.1">
    <property type="nucleotide sequence ID" value="NZ_ALAB01000039.1"/>
</dbReference>
<sequence length="326" mass="36907">MDKRSFTAGIVIPFYQKEAGILRRCLDSIRNQTFSDKVVLVIVDDSSPLPAVQEVNAALFPENIEIVILRQKNAGPGIARNKGFDYLVERGVSFIALLDSDDMWEPEHLERAATAFALDADIYSSNWILTDDTDAFAERGVTVAQLEKHEAIPNGGFLRQGLVEQECSTSTIKLSALVVTAKFLQTTRFDSYLRYASEDRLFILTLAIRKPKVFLSLVPEVKAGRGVNIYESVDYGTLSNFNTLRDKLNGRMKMKRLLMQTQMELAHSFDAQIERTRRACALNLYSCLRKGQFSSIFSFIRIAAKNPVVLFYLVTAPFRRFFMTKN</sequence>